<keyword evidence="3" id="KW-0967">Endosome</keyword>
<dbReference type="GO" id="GO:0005771">
    <property type="term" value="C:multivesicular body"/>
    <property type="evidence" value="ECO:0007669"/>
    <property type="project" value="TreeGrafter"/>
</dbReference>
<dbReference type="AlphaFoldDB" id="A0A7S3FCP8"/>
<comment type="similarity">
    <text evidence="2">Belongs to the SNF7 family.</text>
</comment>
<feature type="region of interest" description="Disordered" evidence="5">
    <location>
        <begin position="194"/>
        <end position="234"/>
    </location>
</feature>
<dbReference type="InterPro" id="IPR005024">
    <property type="entry name" value="Snf7_fam"/>
</dbReference>
<evidence type="ECO:0000256" key="1">
    <source>
        <dbReference type="ARBA" id="ARBA00004177"/>
    </source>
</evidence>
<protein>
    <submittedName>
        <fullName evidence="6">Uncharacterized protein</fullName>
    </submittedName>
</protein>
<dbReference type="PANTHER" id="PTHR22761:SF10">
    <property type="entry name" value="GH13992P"/>
    <property type="match status" value="1"/>
</dbReference>
<evidence type="ECO:0000256" key="5">
    <source>
        <dbReference type="SAM" id="MobiDB-lite"/>
    </source>
</evidence>
<dbReference type="Pfam" id="PF03357">
    <property type="entry name" value="Snf7"/>
    <property type="match status" value="1"/>
</dbReference>
<name>A0A7S3FCP8_9VIRI</name>
<evidence type="ECO:0000256" key="3">
    <source>
        <dbReference type="ARBA" id="ARBA00022753"/>
    </source>
</evidence>
<dbReference type="GO" id="GO:0009898">
    <property type="term" value="C:cytoplasmic side of plasma membrane"/>
    <property type="evidence" value="ECO:0007669"/>
    <property type="project" value="TreeGrafter"/>
</dbReference>
<dbReference type="GO" id="GO:0006900">
    <property type="term" value="P:vesicle budding from membrane"/>
    <property type="evidence" value="ECO:0007669"/>
    <property type="project" value="TreeGrafter"/>
</dbReference>
<feature type="compositionally biased region" description="Gly residues" evidence="5">
    <location>
        <begin position="14"/>
        <end position="25"/>
    </location>
</feature>
<dbReference type="PANTHER" id="PTHR22761">
    <property type="entry name" value="CHARGED MULTIVESICULAR BODY PROTEIN"/>
    <property type="match status" value="1"/>
</dbReference>
<dbReference type="GO" id="GO:0000815">
    <property type="term" value="C:ESCRT III complex"/>
    <property type="evidence" value="ECO:0007669"/>
    <property type="project" value="TreeGrafter"/>
</dbReference>
<accession>A0A7S3FCP8</accession>
<feature type="region of interest" description="Disordered" evidence="5">
    <location>
        <begin position="1"/>
        <end position="35"/>
    </location>
</feature>
<dbReference type="Gene3D" id="6.10.250.1710">
    <property type="match status" value="1"/>
</dbReference>
<dbReference type="Gene3D" id="1.10.287.1060">
    <property type="entry name" value="ESAT-6-like"/>
    <property type="match status" value="1"/>
</dbReference>
<gene>
    <name evidence="6" type="ORF">PSIN1315_LOCUS8077</name>
</gene>
<feature type="compositionally biased region" description="Low complexity" evidence="5">
    <location>
        <begin position="206"/>
        <end position="231"/>
    </location>
</feature>
<evidence type="ECO:0000256" key="2">
    <source>
        <dbReference type="ARBA" id="ARBA00006190"/>
    </source>
</evidence>
<dbReference type="EMBL" id="HBHY01012586">
    <property type="protein sequence ID" value="CAE0140893.1"/>
    <property type="molecule type" value="Transcribed_RNA"/>
</dbReference>
<reference evidence="6" key="1">
    <citation type="submission" date="2021-01" db="EMBL/GenBank/DDBJ databases">
        <authorList>
            <person name="Corre E."/>
            <person name="Pelletier E."/>
            <person name="Niang G."/>
            <person name="Scheremetjew M."/>
            <person name="Finn R."/>
            <person name="Kale V."/>
            <person name="Holt S."/>
            <person name="Cochrane G."/>
            <person name="Meng A."/>
            <person name="Brown T."/>
            <person name="Cohen L."/>
        </authorList>
    </citation>
    <scope>NUCLEOTIDE SEQUENCE</scope>
    <source>
        <strain evidence="6">RCC927</strain>
    </source>
</reference>
<comment type="subcellular location">
    <subcellularLocation>
        <location evidence="1">Endosome</location>
    </subcellularLocation>
</comment>
<proteinExistence type="inferred from homology"/>
<organism evidence="6">
    <name type="scientific">Prasinoderma singulare</name>
    <dbReference type="NCBI Taxonomy" id="676789"/>
    <lineage>
        <taxon>Eukaryota</taxon>
        <taxon>Viridiplantae</taxon>
        <taxon>Prasinodermophyta</taxon>
        <taxon>Prasinodermophyceae</taxon>
        <taxon>Prasinodermales</taxon>
        <taxon>Prasinodermaceae</taxon>
        <taxon>Prasinoderma</taxon>
    </lineage>
</organism>
<feature type="coiled-coil region" evidence="4">
    <location>
        <begin position="37"/>
        <end position="64"/>
    </location>
</feature>
<evidence type="ECO:0000313" key="6">
    <source>
        <dbReference type="EMBL" id="CAE0140893.1"/>
    </source>
</evidence>
<evidence type="ECO:0000256" key="4">
    <source>
        <dbReference type="SAM" id="Coils"/>
    </source>
</evidence>
<keyword evidence="4" id="KW-0175">Coiled coil</keyword>
<sequence>MLKRLFGSSKGDSGSSGGGGGGGASRGPSATSTIKTVEQMQGTLANLEKRERLLQKKAQMEVQKAKEYTRSKNKSAALACLKRKKMYEQQANNLANNQLRIHEQMILLENTKATTETVDALRAGASQMTAMQKATNIDDVDKVMDEINEATDMQRAVQDALGTPVGMAADLDEDDLLNELEELEAEDLDDQMMAGVSAPTPSEKMAGAAAAEAAPAMPSVPTTAPAAPATATDEDAELAALEAEMAL</sequence>
<dbReference type="GO" id="GO:0032511">
    <property type="term" value="P:late endosome to vacuole transport via multivesicular body sorting pathway"/>
    <property type="evidence" value="ECO:0007669"/>
    <property type="project" value="TreeGrafter"/>
</dbReference>